<name>A0A1Y2K0Y2_9PROT</name>
<gene>
    <name evidence="2" type="ORF">MAIT1_01723</name>
</gene>
<dbReference type="STRING" id="1434232.MAIT1_01723"/>
<dbReference type="RefSeq" id="WP_085443973.1">
    <property type="nucleotide sequence ID" value="NZ_LVJN01000020.1"/>
</dbReference>
<dbReference type="SUPFAM" id="SSF54523">
    <property type="entry name" value="Pili subunits"/>
    <property type="match status" value="1"/>
</dbReference>
<dbReference type="InterPro" id="IPR045584">
    <property type="entry name" value="Pilin-like"/>
</dbReference>
<proteinExistence type="predicted"/>
<keyword evidence="1" id="KW-1133">Transmembrane helix</keyword>
<dbReference type="InterPro" id="IPR012902">
    <property type="entry name" value="N_methyl_site"/>
</dbReference>
<accession>A0A1Y2K0Y2</accession>
<sequence length="147" mass="15296">MLKFIRSKIDLKSNKQTREGGFTMMELIMVIVILGILAAVAAPKFLDVSGDAKTASSKNIYGALKSTANIAFAKHRAASLSASGTTAGDDQYITDCDSMVAYLEGGAWPDNTTCTGGTITLPDAETTSITAETGTSAASLSTITAYQ</sequence>
<protein>
    <submittedName>
        <fullName evidence="2">Putative general secretion pathway protein H</fullName>
    </submittedName>
</protein>
<dbReference type="AlphaFoldDB" id="A0A1Y2K0Y2"/>
<dbReference type="EMBL" id="LVJN01000020">
    <property type="protein sequence ID" value="OSM01703.1"/>
    <property type="molecule type" value="Genomic_DNA"/>
</dbReference>
<organism evidence="2 3">
    <name type="scientific">Magnetofaba australis IT-1</name>
    <dbReference type="NCBI Taxonomy" id="1434232"/>
    <lineage>
        <taxon>Bacteria</taxon>
        <taxon>Pseudomonadati</taxon>
        <taxon>Pseudomonadota</taxon>
        <taxon>Magnetococcia</taxon>
        <taxon>Magnetococcales</taxon>
        <taxon>Magnetococcaceae</taxon>
        <taxon>Magnetofaba</taxon>
    </lineage>
</organism>
<dbReference type="Pfam" id="PF07963">
    <property type="entry name" value="N_methyl"/>
    <property type="match status" value="1"/>
</dbReference>
<keyword evidence="1" id="KW-0812">Transmembrane</keyword>
<dbReference type="Proteomes" id="UP000194003">
    <property type="component" value="Unassembled WGS sequence"/>
</dbReference>
<evidence type="ECO:0000313" key="3">
    <source>
        <dbReference type="Proteomes" id="UP000194003"/>
    </source>
</evidence>
<dbReference type="NCBIfam" id="TIGR02532">
    <property type="entry name" value="IV_pilin_GFxxxE"/>
    <property type="match status" value="1"/>
</dbReference>
<keyword evidence="3" id="KW-1185">Reference proteome</keyword>
<evidence type="ECO:0000256" key="1">
    <source>
        <dbReference type="SAM" id="Phobius"/>
    </source>
</evidence>
<dbReference type="Gene3D" id="3.30.700.10">
    <property type="entry name" value="Glycoprotein, Type 4 Pilin"/>
    <property type="match status" value="1"/>
</dbReference>
<reference evidence="2 3" key="1">
    <citation type="journal article" date="2016" name="BMC Genomics">
        <title>Combined genomic and structural analyses of a cultured magnetotactic bacterium reveals its niche adaptation to a dynamic environment.</title>
        <authorList>
            <person name="Araujo A.C."/>
            <person name="Morillo V."/>
            <person name="Cypriano J."/>
            <person name="Teixeira L.C."/>
            <person name="Leao P."/>
            <person name="Lyra S."/>
            <person name="Almeida L.G."/>
            <person name="Bazylinski D.A."/>
            <person name="Vasconcellos A.T."/>
            <person name="Abreu F."/>
            <person name="Lins U."/>
        </authorList>
    </citation>
    <scope>NUCLEOTIDE SEQUENCE [LARGE SCALE GENOMIC DNA]</scope>
    <source>
        <strain evidence="2 3">IT-1</strain>
    </source>
</reference>
<comment type="caution">
    <text evidence="2">The sequence shown here is derived from an EMBL/GenBank/DDBJ whole genome shotgun (WGS) entry which is preliminary data.</text>
</comment>
<feature type="transmembrane region" description="Helical" evidence="1">
    <location>
        <begin position="21"/>
        <end position="42"/>
    </location>
</feature>
<keyword evidence="1" id="KW-0472">Membrane</keyword>
<evidence type="ECO:0000313" key="2">
    <source>
        <dbReference type="EMBL" id="OSM01703.1"/>
    </source>
</evidence>